<feature type="signal peptide" evidence="2">
    <location>
        <begin position="1"/>
        <end position="22"/>
    </location>
</feature>
<gene>
    <name evidence="4" type="ORF">IU514_10790</name>
</gene>
<dbReference type="Gene3D" id="1.50.10.10">
    <property type="match status" value="1"/>
</dbReference>
<proteinExistence type="predicted"/>
<accession>A0ABS0BA45</accession>
<dbReference type="InterPro" id="IPR012341">
    <property type="entry name" value="6hp_glycosidase-like_sf"/>
</dbReference>
<keyword evidence="5" id="KW-1185">Reference proteome</keyword>
<dbReference type="EMBL" id="JADLZT010000005">
    <property type="protein sequence ID" value="MBF6024514.1"/>
    <property type="molecule type" value="Genomic_DNA"/>
</dbReference>
<sequence length="1050" mass="115782">MLGMLLRALGLLLALSGAQAWASDGRRLDDFERPGAWSVVTSDQVLGKLRMADGHQGKALCLDYDFKGVSGYAGLQRELPQDYPDNYAFSFRLRGESPANDLQFKLVDDSGDNVWWVNKTGVVFPSAWTEVVYKKRHITRAWGPSPDPVLRHSRRVEFTIYNRAGGKGSVCFDELSLRPLPPEDHSPLTGSATATADQPGNPAASALDGNAGSAWRAPVSAMPQWQLDLQRQREFGGVVLRWLPGMAATSYRIDLSNDGRSWWPAREVSGADGGNDYIALPESEARHLRLVVAKGEGGVIGLSEFAVQPLPFAATPNDFFKAVAAEAPRGRFPRAFSGEQPYWTIVGVDGGREQGLIGEDGAIELGKGAPSVEPFVYSDGKLVTWAGVKSAQSLQDGYLPIPSVDWTHPDFKLRITAFVAGEPGSSQLVARYRLANTGRVPRKFSLALAVQPFQVNPPSQFLNTIGGVSPIHRLQLVDSRVLIDGKQRVFADHAESALATTFDQGMVSSRLASGDFFVSGEAPQPASVDDPVAAASGALLYPLMLAAGESREISWVAPLEGEFEPQPGFDAAAAQQQVAALWRDKLDRVRLRVPAQGQKVVDTLRTGLAHMLISRIGPRLQPGTRSYSRAWIRDGAMIGEGLLRMGREDVAEEFLRWYAPYQFDNGKVPCCVDDRGSDPVPENDSHCELVFTIAEVYRYTRDRALLESMWPHVQGAVKYMDQLRLSERTEANRARDPAFYGMMPASISHEGYSAKPMHSYWDNFWALRGYKDAVEIAQWLGKSDEAARYAASRDQFRADLYASLDAATKRHGIDYLPGAAELGDFDATSSTIALAPGGEQAKLPQDLLHNTFERYWREFVARRDGTREWKDYTPYELRTIGSFVRLGWREQAHDALAFFFADQQPRAWNQWAEVVSRTPRKPFFVGDLPHAWVESDYVRSALDLFAYTRDDDQALVVAAGLPPAWLDGEGVSVEGLRTPYGALGYSIRRTGNGLQLALSPGLQMPPGGVVLRWPYPQPPGRTSINGKDAKWNNGELLIRAVPARVTVTER</sequence>
<feature type="compositionally biased region" description="Polar residues" evidence="1">
    <location>
        <begin position="188"/>
        <end position="198"/>
    </location>
</feature>
<reference evidence="4 5" key="1">
    <citation type="submission" date="2020-11" db="EMBL/GenBank/DDBJ databases">
        <title>Draft Genome Sequence and Secondary Metabolite Biosynthetic Potential of the Lysobacter niastensis Type strain DSM 18481.</title>
        <authorList>
            <person name="Turrini P."/>
            <person name="Artuso I."/>
            <person name="Tescari M."/>
            <person name="Lugli G.A."/>
            <person name="Frangipani E."/>
            <person name="Ventura M."/>
            <person name="Visca P."/>
        </authorList>
    </citation>
    <scope>NUCLEOTIDE SEQUENCE [LARGE SCALE GENOMIC DNA]</scope>
    <source>
        <strain evidence="4 5">DSM 18481</strain>
    </source>
</reference>
<evidence type="ECO:0000313" key="5">
    <source>
        <dbReference type="Proteomes" id="UP001429984"/>
    </source>
</evidence>
<evidence type="ECO:0000259" key="3">
    <source>
        <dbReference type="PROSITE" id="PS50022"/>
    </source>
</evidence>
<dbReference type="PROSITE" id="PS50022">
    <property type="entry name" value="FA58C_3"/>
    <property type="match status" value="1"/>
</dbReference>
<keyword evidence="2" id="KW-0732">Signal</keyword>
<dbReference type="Pfam" id="PF17389">
    <property type="entry name" value="Bac_rhamnosid6H"/>
    <property type="match status" value="1"/>
</dbReference>
<dbReference type="SUPFAM" id="SSF49785">
    <property type="entry name" value="Galactose-binding domain-like"/>
    <property type="match status" value="2"/>
</dbReference>
<dbReference type="Pfam" id="PF00754">
    <property type="entry name" value="F5_F8_type_C"/>
    <property type="match status" value="1"/>
</dbReference>
<evidence type="ECO:0000256" key="2">
    <source>
        <dbReference type="SAM" id="SignalP"/>
    </source>
</evidence>
<dbReference type="RefSeq" id="WP_194931105.1">
    <property type="nucleotide sequence ID" value="NZ_JADLZT010000005.1"/>
</dbReference>
<feature type="domain" description="F5/8 type C" evidence="3">
    <location>
        <begin position="171"/>
        <end position="290"/>
    </location>
</feature>
<dbReference type="SUPFAM" id="SSF48208">
    <property type="entry name" value="Six-hairpin glycosidases"/>
    <property type="match status" value="1"/>
</dbReference>
<dbReference type="Gene3D" id="2.60.120.260">
    <property type="entry name" value="Galactose-binding domain-like"/>
    <property type="match status" value="2"/>
</dbReference>
<feature type="chain" id="PRO_5046702484" evidence="2">
    <location>
        <begin position="23"/>
        <end position="1050"/>
    </location>
</feature>
<name>A0ABS0BA45_9GAMM</name>
<dbReference type="InterPro" id="IPR000421">
    <property type="entry name" value="FA58C"/>
</dbReference>
<dbReference type="InterPro" id="IPR035396">
    <property type="entry name" value="Bac_rhamnosid6H"/>
</dbReference>
<feature type="region of interest" description="Disordered" evidence="1">
    <location>
        <begin position="182"/>
        <end position="211"/>
    </location>
</feature>
<comment type="caution">
    <text evidence="4">The sequence shown here is derived from an EMBL/GenBank/DDBJ whole genome shotgun (WGS) entry which is preliminary data.</text>
</comment>
<evidence type="ECO:0000313" key="4">
    <source>
        <dbReference type="EMBL" id="MBF6024514.1"/>
    </source>
</evidence>
<organism evidence="4 5">
    <name type="scientific">Lysobacter niastensis</name>
    <dbReference type="NCBI Taxonomy" id="380629"/>
    <lineage>
        <taxon>Bacteria</taxon>
        <taxon>Pseudomonadati</taxon>
        <taxon>Pseudomonadota</taxon>
        <taxon>Gammaproteobacteria</taxon>
        <taxon>Lysobacterales</taxon>
        <taxon>Lysobacteraceae</taxon>
        <taxon>Lysobacter</taxon>
    </lineage>
</organism>
<evidence type="ECO:0000256" key="1">
    <source>
        <dbReference type="SAM" id="MobiDB-lite"/>
    </source>
</evidence>
<dbReference type="InterPro" id="IPR008979">
    <property type="entry name" value="Galactose-bd-like_sf"/>
</dbReference>
<protein>
    <submittedName>
        <fullName evidence="4">Discoidin domain-containing protein</fullName>
    </submittedName>
</protein>
<dbReference type="InterPro" id="IPR008928">
    <property type="entry name" value="6-hairpin_glycosidase_sf"/>
</dbReference>
<dbReference type="Proteomes" id="UP001429984">
    <property type="component" value="Unassembled WGS sequence"/>
</dbReference>